<keyword evidence="2" id="KW-0812">Transmembrane</keyword>
<feature type="transmembrane region" description="Helical" evidence="2">
    <location>
        <begin position="209"/>
        <end position="230"/>
    </location>
</feature>
<accession>A0A5J4VGU4</accession>
<dbReference type="EMBL" id="SNRW01007152">
    <property type="protein sequence ID" value="KAA6381740.1"/>
    <property type="molecule type" value="Genomic_DNA"/>
</dbReference>
<dbReference type="AlphaFoldDB" id="A0A5J4VGU4"/>
<name>A0A5J4VGU4_9EUKA</name>
<reference evidence="3 4" key="1">
    <citation type="submission" date="2019-03" db="EMBL/GenBank/DDBJ databases">
        <title>Single cell metagenomics reveals metabolic interactions within the superorganism composed of flagellate Streblomastix strix and complex community of Bacteroidetes bacteria on its surface.</title>
        <authorList>
            <person name="Treitli S.C."/>
            <person name="Kolisko M."/>
            <person name="Husnik F."/>
            <person name="Keeling P."/>
            <person name="Hampl V."/>
        </authorList>
    </citation>
    <scope>NUCLEOTIDE SEQUENCE [LARGE SCALE GENOMIC DNA]</scope>
    <source>
        <strain evidence="3">ST1C</strain>
    </source>
</reference>
<feature type="transmembrane region" description="Helical" evidence="2">
    <location>
        <begin position="272"/>
        <end position="292"/>
    </location>
</feature>
<feature type="transmembrane region" description="Helical" evidence="2">
    <location>
        <begin position="144"/>
        <end position="165"/>
    </location>
</feature>
<feature type="transmembrane region" description="Helical" evidence="2">
    <location>
        <begin position="349"/>
        <end position="367"/>
    </location>
</feature>
<dbReference type="Proteomes" id="UP000324800">
    <property type="component" value="Unassembled WGS sequence"/>
</dbReference>
<feature type="region of interest" description="Disordered" evidence="1">
    <location>
        <begin position="427"/>
        <end position="499"/>
    </location>
</feature>
<keyword evidence="2" id="KW-0472">Membrane</keyword>
<comment type="caution">
    <text evidence="3">The sequence shown here is derived from an EMBL/GenBank/DDBJ whole genome shotgun (WGS) entry which is preliminary data.</text>
</comment>
<evidence type="ECO:0000256" key="2">
    <source>
        <dbReference type="SAM" id="Phobius"/>
    </source>
</evidence>
<feature type="compositionally biased region" description="Basic and acidic residues" evidence="1">
    <location>
        <begin position="490"/>
        <end position="499"/>
    </location>
</feature>
<sequence>MAFAKRFTTLVTFGILHAILGLSQLAVIIFAIVVKLPKMELLAFLMFGISIIIATNLNLIETIHSLRKKKDGKSWFFFIQLFFSLFVVLYGVAFTIFLCFSKSAIFKYANNDGLDKLKKMTKLTCDDDNTFDCWNRLTSKTQIYMYYIVLVVIIAVAAMIAVVYLSLKIRRKRPAVGERQPLLASSSEQQNKPLTEEEKEELEWSSSSFVWAFAFGIGYLFVINAAVGFTDVPSYFKFYLGTDITICIMLVIMIVKALLFSGTICLTPKKKYLAFLLLVCLSIITLLFQVIFNGVSFAQQKDKIEKGTIILTNITDSFDKTKTFSEDDQVLFGKEFVKQYSKFEDALDTYLLLIVIFEFIWVGLKWIQAGDKNSTSLYDYLFRRKKVDSNNQSHSPEESQSYQQQDKERYQSDILLKAQPQVVKTDIIENKEKEQGYQSGEKEKEKVPQISQLKVNRKKTKGNKNQASKEGEEQDVVVGSGIGSINGGDQIDKNKKGDD</sequence>
<organism evidence="3 4">
    <name type="scientific">Streblomastix strix</name>
    <dbReference type="NCBI Taxonomy" id="222440"/>
    <lineage>
        <taxon>Eukaryota</taxon>
        <taxon>Metamonada</taxon>
        <taxon>Preaxostyla</taxon>
        <taxon>Oxymonadida</taxon>
        <taxon>Streblomastigidae</taxon>
        <taxon>Streblomastix</taxon>
    </lineage>
</organism>
<feature type="compositionally biased region" description="Basic and acidic residues" evidence="1">
    <location>
        <begin position="427"/>
        <end position="447"/>
    </location>
</feature>
<evidence type="ECO:0000313" key="4">
    <source>
        <dbReference type="Proteomes" id="UP000324800"/>
    </source>
</evidence>
<feature type="transmembrane region" description="Helical" evidence="2">
    <location>
        <begin position="41"/>
        <end position="63"/>
    </location>
</feature>
<feature type="transmembrane region" description="Helical" evidence="2">
    <location>
        <begin position="236"/>
        <end position="260"/>
    </location>
</feature>
<proteinExistence type="predicted"/>
<keyword evidence="2" id="KW-1133">Transmembrane helix</keyword>
<protein>
    <submittedName>
        <fullName evidence="3">Uncharacterized protein</fullName>
    </submittedName>
</protein>
<gene>
    <name evidence="3" type="ORF">EZS28_022733</name>
</gene>
<feature type="transmembrane region" description="Helical" evidence="2">
    <location>
        <begin position="75"/>
        <end position="98"/>
    </location>
</feature>
<feature type="transmembrane region" description="Helical" evidence="2">
    <location>
        <begin position="7"/>
        <end position="35"/>
    </location>
</feature>
<evidence type="ECO:0000256" key="1">
    <source>
        <dbReference type="SAM" id="MobiDB-lite"/>
    </source>
</evidence>
<evidence type="ECO:0000313" key="3">
    <source>
        <dbReference type="EMBL" id="KAA6381740.1"/>
    </source>
</evidence>